<protein>
    <submittedName>
        <fullName evidence="4">Class II aldolase/adducin family protein</fullName>
    </submittedName>
</protein>
<dbReference type="GO" id="GO:0019323">
    <property type="term" value="P:pentose catabolic process"/>
    <property type="evidence" value="ECO:0007669"/>
    <property type="project" value="TreeGrafter"/>
</dbReference>
<dbReference type="InterPro" id="IPR001303">
    <property type="entry name" value="Aldolase_II/adducin_N"/>
</dbReference>
<evidence type="ECO:0000256" key="1">
    <source>
        <dbReference type="ARBA" id="ARBA00022723"/>
    </source>
</evidence>
<evidence type="ECO:0000313" key="4">
    <source>
        <dbReference type="EMBL" id="QCC84421.1"/>
    </source>
</evidence>
<dbReference type="Pfam" id="PF00596">
    <property type="entry name" value="Aldolase_II"/>
    <property type="match status" value="1"/>
</dbReference>
<gene>
    <name evidence="4" type="ORF">DDIC_00710</name>
</gene>
<dbReference type="RefSeq" id="WP_136398670.1">
    <property type="nucleotide sequence ID" value="NZ_CP036295.1"/>
</dbReference>
<dbReference type="InterPro" id="IPR050197">
    <property type="entry name" value="Aldolase_class_II_sugar_metab"/>
</dbReference>
<keyword evidence="2" id="KW-0456">Lyase</keyword>
<dbReference type="InterPro" id="IPR036409">
    <property type="entry name" value="Aldolase_II/adducin_N_sf"/>
</dbReference>
<name>A0A4P7UIV1_DESDE</name>
<dbReference type="PANTHER" id="PTHR22789">
    <property type="entry name" value="FUCULOSE PHOSPHATE ALDOLASE"/>
    <property type="match status" value="1"/>
</dbReference>
<evidence type="ECO:0000256" key="2">
    <source>
        <dbReference type="ARBA" id="ARBA00023239"/>
    </source>
</evidence>
<dbReference type="SUPFAM" id="SSF53639">
    <property type="entry name" value="AraD/HMP-PK domain-like"/>
    <property type="match status" value="1"/>
</dbReference>
<feature type="domain" description="Class II aldolase/adducin N-terminal" evidence="3">
    <location>
        <begin position="25"/>
        <end position="208"/>
    </location>
</feature>
<sequence>MSSKLQRPQAPSAEAQLSIPASMVEEFRSVCRDAWKQGLLSGCNGNASRRLGSHAPGTVCITRSGTAKGRITPADCCLMDIGTGATLLGGPASSESGMHLAIYRARPDCDAILHTHPRRLLALSLRMAGRQEDFLRLPLFEAEVWRAKLGFSPALPPGTTDLANAVAMAAASKDAVWMAGHGLCCLGRTLADALCLAEELEHLAALQILATV</sequence>
<dbReference type="EMBL" id="CP036295">
    <property type="protein sequence ID" value="QCC84421.1"/>
    <property type="molecule type" value="Genomic_DNA"/>
</dbReference>
<evidence type="ECO:0000313" key="5">
    <source>
        <dbReference type="Proteomes" id="UP000297065"/>
    </source>
</evidence>
<dbReference type="GO" id="GO:0016832">
    <property type="term" value="F:aldehyde-lyase activity"/>
    <property type="evidence" value="ECO:0007669"/>
    <property type="project" value="TreeGrafter"/>
</dbReference>
<accession>A0A4P7UIV1</accession>
<proteinExistence type="predicted"/>
<reference evidence="4 5" key="1">
    <citation type="submission" date="2019-02" db="EMBL/GenBank/DDBJ databases">
        <title>Complete Genome Sequence of Desulfovibrio desulfuricans IC1, a Sulfonate Utilizing Anaerobe.</title>
        <authorList>
            <person name="Day L.A."/>
            <person name="De Leon K.B."/>
            <person name="Wall J.D."/>
        </authorList>
    </citation>
    <scope>NUCLEOTIDE SEQUENCE [LARGE SCALE GENOMIC DNA]</scope>
    <source>
        <strain evidence="4 5">IC1</strain>
    </source>
</reference>
<dbReference type="PANTHER" id="PTHR22789:SF0">
    <property type="entry name" value="3-OXO-TETRONATE 4-PHOSPHATE DECARBOXYLASE-RELATED"/>
    <property type="match status" value="1"/>
</dbReference>
<dbReference type="GO" id="GO:0005829">
    <property type="term" value="C:cytosol"/>
    <property type="evidence" value="ECO:0007669"/>
    <property type="project" value="TreeGrafter"/>
</dbReference>
<organism evidence="4 5">
    <name type="scientific">Desulfovibrio desulfuricans</name>
    <dbReference type="NCBI Taxonomy" id="876"/>
    <lineage>
        <taxon>Bacteria</taxon>
        <taxon>Pseudomonadati</taxon>
        <taxon>Thermodesulfobacteriota</taxon>
        <taxon>Desulfovibrionia</taxon>
        <taxon>Desulfovibrionales</taxon>
        <taxon>Desulfovibrionaceae</taxon>
        <taxon>Desulfovibrio</taxon>
    </lineage>
</organism>
<evidence type="ECO:0000259" key="3">
    <source>
        <dbReference type="SMART" id="SM01007"/>
    </source>
</evidence>
<dbReference type="SMART" id="SM01007">
    <property type="entry name" value="Aldolase_II"/>
    <property type="match status" value="1"/>
</dbReference>
<dbReference type="AlphaFoldDB" id="A0A4P7UIV1"/>
<dbReference type="Gene3D" id="3.40.225.10">
    <property type="entry name" value="Class II aldolase/adducin N-terminal domain"/>
    <property type="match status" value="1"/>
</dbReference>
<dbReference type="OrthoDB" id="9804309at2"/>
<keyword evidence="1" id="KW-0479">Metal-binding</keyword>
<dbReference type="GO" id="GO:0046872">
    <property type="term" value="F:metal ion binding"/>
    <property type="evidence" value="ECO:0007669"/>
    <property type="project" value="UniProtKB-KW"/>
</dbReference>
<dbReference type="Proteomes" id="UP000297065">
    <property type="component" value="Chromosome"/>
</dbReference>